<dbReference type="Proteomes" id="UP000179920">
    <property type="component" value="Chromosome X"/>
</dbReference>
<dbReference type="PANTHER" id="PTHR10701">
    <property type="entry name" value="SMALL NUCLEAR RIBONUCLEOPROTEIN-ASSOCIATED PROTEIN B AND N"/>
    <property type="match status" value="1"/>
</dbReference>
<evidence type="ECO:0000313" key="5">
    <source>
        <dbReference type="Proteomes" id="UP000179920"/>
    </source>
</evidence>
<evidence type="ECO:0000313" key="6">
    <source>
        <dbReference type="Proteomes" id="UP000658997"/>
    </source>
</evidence>
<evidence type="ECO:0000313" key="4">
    <source>
        <dbReference type="EMBL" id="SYW74958.1"/>
    </source>
</evidence>
<gene>
    <name evidence="4" type="ORF">UBRO2_00368</name>
    <name evidence="3" type="ORF">UBRO_05323</name>
</gene>
<dbReference type="PANTHER" id="PTHR10701:SF5">
    <property type="entry name" value="N-ALPHA-ACETYLTRANSFERASE 38, NATC AUXILIARY SUBUNIT"/>
    <property type="match status" value="1"/>
</dbReference>
<keyword evidence="6" id="KW-1185">Reference proteome</keyword>
<reference evidence="4" key="3">
    <citation type="submission" date="2018-08" db="EMBL/GenBank/DDBJ databases">
        <authorList>
            <person name="Guldener U."/>
        </authorList>
    </citation>
    <scope>NUCLEOTIDE SEQUENCE</scope>
    <source>
        <strain evidence="4">UB2</strain>
    </source>
</reference>
<dbReference type="SMART" id="SM00651">
    <property type="entry name" value="Sm"/>
    <property type="match status" value="1"/>
</dbReference>
<proteinExistence type="predicted"/>
<dbReference type="Pfam" id="PF01423">
    <property type="entry name" value="LSM"/>
    <property type="match status" value="1"/>
</dbReference>
<dbReference type="InterPro" id="IPR034110">
    <property type="entry name" value="LSMD1_Sm"/>
</dbReference>
<dbReference type="Gene3D" id="2.30.30.100">
    <property type="match status" value="1"/>
</dbReference>
<reference evidence="5" key="2">
    <citation type="submission" date="2016-04" db="EMBL/GenBank/DDBJ databases">
        <authorList>
            <person name="Guldener U."/>
            <person name="Guldener U."/>
        </authorList>
    </citation>
    <scope>NUCLEOTIDE SEQUENCE [LARGE SCALE GENOMIC DNA]</scope>
    <source>
        <strain evidence="5">UB2112</strain>
    </source>
</reference>
<reference evidence="3" key="1">
    <citation type="submission" date="2016-04" db="EMBL/GenBank/DDBJ databases">
        <authorList>
            <person name="Evans L.H."/>
            <person name="Alamgir A."/>
            <person name="Owens N."/>
            <person name="Weber N.D."/>
            <person name="Virtaneva K."/>
            <person name="Barbian K."/>
            <person name="Babar A."/>
            <person name="Rosenke K."/>
        </authorList>
    </citation>
    <scope>NUCLEOTIDE SEQUENCE</scope>
    <source>
        <strain evidence="3">UB2112</strain>
    </source>
</reference>
<dbReference type="GO" id="GO:0031417">
    <property type="term" value="C:NatC complex"/>
    <property type="evidence" value="ECO:0007669"/>
    <property type="project" value="InterPro"/>
</dbReference>
<dbReference type="InterPro" id="IPR001163">
    <property type="entry name" value="Sm_dom_euk/arc"/>
</dbReference>
<dbReference type="EMBL" id="ULHB01000003">
    <property type="protein sequence ID" value="SYW74958.1"/>
    <property type="molecule type" value="Genomic_DNA"/>
</dbReference>
<dbReference type="AlphaFoldDB" id="A0A1K0H6E4"/>
<dbReference type="Proteomes" id="UP000658997">
    <property type="component" value="Unassembled WGS sequence"/>
</dbReference>
<feature type="region of interest" description="Disordered" evidence="1">
    <location>
        <begin position="89"/>
        <end position="123"/>
    </location>
</feature>
<dbReference type="CDD" id="cd06168">
    <property type="entry name" value="LSMD1"/>
    <property type="match status" value="1"/>
</dbReference>
<evidence type="ECO:0000256" key="1">
    <source>
        <dbReference type="SAM" id="MobiDB-lite"/>
    </source>
</evidence>
<dbReference type="OrthoDB" id="368909at2759"/>
<dbReference type="InterPro" id="IPR010920">
    <property type="entry name" value="LSM_dom_sf"/>
</dbReference>
<dbReference type="InterPro" id="IPR050914">
    <property type="entry name" value="snRNP_SmB/NAA38-like"/>
</dbReference>
<sequence>MDRIAERKAAMAAATIEANFVGRTSLVHIPDGRAFCGTFLCVDSGCNIILANTDETRTTAEGRTSTRNVGMVMIPGNYVVKVEVQRVTTQSAADSKHDQEDNRMRSWSMMAQAGWPDDDDMYS</sequence>
<evidence type="ECO:0000259" key="2">
    <source>
        <dbReference type="SMART" id="SM00651"/>
    </source>
</evidence>
<name>A0A1K0H6E4_9BASI</name>
<feature type="domain" description="Sm" evidence="2">
    <location>
        <begin position="15"/>
        <end position="84"/>
    </location>
</feature>
<organism evidence="3 5">
    <name type="scientific">Ustilago bromivora</name>
    <dbReference type="NCBI Taxonomy" id="307758"/>
    <lineage>
        <taxon>Eukaryota</taxon>
        <taxon>Fungi</taxon>
        <taxon>Dikarya</taxon>
        <taxon>Basidiomycota</taxon>
        <taxon>Ustilaginomycotina</taxon>
        <taxon>Ustilaginomycetes</taxon>
        <taxon>Ustilaginales</taxon>
        <taxon>Ustilaginaceae</taxon>
        <taxon>Ustilago</taxon>
    </lineage>
</organism>
<evidence type="ECO:0000313" key="3">
    <source>
        <dbReference type="EMBL" id="SAM83288.1"/>
    </source>
</evidence>
<feature type="compositionally biased region" description="Basic and acidic residues" evidence="1">
    <location>
        <begin position="94"/>
        <end position="104"/>
    </location>
</feature>
<protein>
    <recommendedName>
        <fullName evidence="2">Sm domain-containing protein</fullName>
    </recommendedName>
</protein>
<dbReference type="EMBL" id="LT558126">
    <property type="protein sequence ID" value="SAM83288.1"/>
    <property type="molecule type" value="Genomic_DNA"/>
</dbReference>
<dbReference type="SUPFAM" id="SSF50182">
    <property type="entry name" value="Sm-like ribonucleoproteins"/>
    <property type="match status" value="1"/>
</dbReference>
<accession>A0A1K0H6E4</accession>